<name>A0A4S4DVA2_CAMSN</name>
<feature type="region of interest" description="Disordered" evidence="4">
    <location>
        <begin position="1"/>
        <end position="33"/>
    </location>
</feature>
<keyword evidence="1" id="KW-0433">Leucine-rich repeat</keyword>
<reference evidence="6 7" key="1">
    <citation type="journal article" date="2018" name="Proc. Natl. Acad. Sci. U.S.A.">
        <title>Draft genome sequence of Camellia sinensis var. sinensis provides insights into the evolution of the tea genome and tea quality.</title>
        <authorList>
            <person name="Wei C."/>
            <person name="Yang H."/>
            <person name="Wang S."/>
            <person name="Zhao J."/>
            <person name="Liu C."/>
            <person name="Gao L."/>
            <person name="Xia E."/>
            <person name="Lu Y."/>
            <person name="Tai Y."/>
            <person name="She G."/>
            <person name="Sun J."/>
            <person name="Cao H."/>
            <person name="Tong W."/>
            <person name="Gao Q."/>
            <person name="Li Y."/>
            <person name="Deng W."/>
            <person name="Jiang X."/>
            <person name="Wang W."/>
            <person name="Chen Q."/>
            <person name="Zhang S."/>
            <person name="Li H."/>
            <person name="Wu J."/>
            <person name="Wang P."/>
            <person name="Li P."/>
            <person name="Shi C."/>
            <person name="Zheng F."/>
            <person name="Jian J."/>
            <person name="Huang B."/>
            <person name="Shan D."/>
            <person name="Shi M."/>
            <person name="Fang C."/>
            <person name="Yue Y."/>
            <person name="Li F."/>
            <person name="Li D."/>
            <person name="Wei S."/>
            <person name="Han B."/>
            <person name="Jiang C."/>
            <person name="Yin Y."/>
            <person name="Xia T."/>
            <person name="Zhang Z."/>
            <person name="Bennetzen J.L."/>
            <person name="Zhao S."/>
            <person name="Wan X."/>
        </authorList>
    </citation>
    <scope>NUCLEOTIDE SEQUENCE [LARGE SCALE GENOMIC DNA]</scope>
    <source>
        <strain evidence="7">cv. Shuchazao</strain>
        <tissue evidence="6">Leaf</tissue>
    </source>
</reference>
<dbReference type="SUPFAM" id="SSF52058">
    <property type="entry name" value="L domain-like"/>
    <property type="match status" value="1"/>
</dbReference>
<dbReference type="PANTHER" id="PTHR48060">
    <property type="entry name" value="DNA DAMAGE-REPAIR/TOLERATION PROTEIN DRT100"/>
    <property type="match status" value="1"/>
</dbReference>
<evidence type="ECO:0000256" key="1">
    <source>
        <dbReference type="ARBA" id="ARBA00022614"/>
    </source>
</evidence>
<protein>
    <recommendedName>
        <fullName evidence="5">Leucine-rich repeat-containing N-terminal plant-type domain-containing protein</fullName>
    </recommendedName>
</protein>
<evidence type="ECO:0000313" key="7">
    <source>
        <dbReference type="Proteomes" id="UP000306102"/>
    </source>
</evidence>
<evidence type="ECO:0000313" key="6">
    <source>
        <dbReference type="EMBL" id="THG07243.1"/>
    </source>
</evidence>
<proteinExistence type="predicted"/>
<dbReference type="Proteomes" id="UP000306102">
    <property type="component" value="Unassembled WGS sequence"/>
</dbReference>
<evidence type="ECO:0000256" key="4">
    <source>
        <dbReference type="SAM" id="MobiDB-lite"/>
    </source>
</evidence>
<dbReference type="EMBL" id="SDRB02010158">
    <property type="protein sequence ID" value="THG07243.1"/>
    <property type="molecule type" value="Genomic_DNA"/>
</dbReference>
<keyword evidence="3" id="KW-0677">Repeat</keyword>
<dbReference type="Gene3D" id="3.80.10.10">
    <property type="entry name" value="Ribonuclease Inhibitor"/>
    <property type="match status" value="1"/>
</dbReference>
<organism evidence="6 7">
    <name type="scientific">Camellia sinensis var. sinensis</name>
    <name type="common">China tea</name>
    <dbReference type="NCBI Taxonomy" id="542762"/>
    <lineage>
        <taxon>Eukaryota</taxon>
        <taxon>Viridiplantae</taxon>
        <taxon>Streptophyta</taxon>
        <taxon>Embryophyta</taxon>
        <taxon>Tracheophyta</taxon>
        <taxon>Spermatophyta</taxon>
        <taxon>Magnoliopsida</taxon>
        <taxon>eudicotyledons</taxon>
        <taxon>Gunneridae</taxon>
        <taxon>Pentapetalae</taxon>
        <taxon>asterids</taxon>
        <taxon>Ericales</taxon>
        <taxon>Theaceae</taxon>
        <taxon>Camellia</taxon>
    </lineage>
</organism>
<comment type="caution">
    <text evidence="6">The sequence shown here is derived from an EMBL/GenBank/DDBJ whole genome shotgun (WGS) entry which is preliminary data.</text>
</comment>
<dbReference type="InterPro" id="IPR032675">
    <property type="entry name" value="LRR_dom_sf"/>
</dbReference>
<dbReference type="InterPro" id="IPR013210">
    <property type="entry name" value="LRR_N_plant-typ"/>
</dbReference>
<feature type="compositionally biased region" description="Basic and acidic residues" evidence="4">
    <location>
        <begin position="18"/>
        <end position="33"/>
    </location>
</feature>
<evidence type="ECO:0000256" key="3">
    <source>
        <dbReference type="ARBA" id="ARBA00022737"/>
    </source>
</evidence>
<dbReference type="Pfam" id="PF08263">
    <property type="entry name" value="LRRNT_2"/>
    <property type="match status" value="1"/>
</dbReference>
<gene>
    <name evidence="6" type="ORF">TEA_023756</name>
</gene>
<evidence type="ECO:0000259" key="5">
    <source>
        <dbReference type="Pfam" id="PF08263"/>
    </source>
</evidence>
<feature type="domain" description="Leucine-rich repeat-containing N-terminal plant-type" evidence="5">
    <location>
        <begin position="67"/>
        <end position="94"/>
    </location>
</feature>
<dbReference type="AlphaFoldDB" id="A0A4S4DVA2"/>
<evidence type="ECO:0000256" key="2">
    <source>
        <dbReference type="ARBA" id="ARBA00022729"/>
    </source>
</evidence>
<dbReference type="PANTHER" id="PTHR48060:SF21">
    <property type="entry name" value="L DOMAIN-LIKE PROTEIN"/>
    <property type="match status" value="1"/>
</dbReference>
<keyword evidence="7" id="KW-1185">Reference proteome</keyword>
<sequence>MLPQKQAEEAIVSNPNNETEHDGAKEEDNKHEEDQSIFRVKNLLWHGGSAWDAWFSCASNQVAQVLLTLPYSLSFLSSWNISTSHCTWSGVPCDAFRHVSSLDLSGLNLTGTLSSSIGHLRFLLNLTVTMVSEKHHRGGRED</sequence>
<keyword evidence="2" id="KW-0732">Signal</keyword>
<accession>A0A4S4DVA2</accession>
<dbReference type="InterPro" id="IPR053211">
    <property type="entry name" value="DNA_repair-toleration"/>
</dbReference>